<dbReference type="HOGENOM" id="CLU_034979_0_2_1"/>
<evidence type="ECO:0000256" key="3">
    <source>
        <dbReference type="SAM" id="SignalP"/>
    </source>
</evidence>
<dbReference type="STRING" id="685588.A0A067TJU1"/>
<gene>
    <name evidence="4" type="ORF">GALMADRAFT_242474</name>
</gene>
<evidence type="ECO:0000256" key="1">
    <source>
        <dbReference type="ARBA" id="ARBA00006066"/>
    </source>
</evidence>
<protein>
    <recommendedName>
        <fullName evidence="2">N-acetylglucosaminylphosphatidylinositol deacetylase</fullName>
        <ecNumber evidence="2">3.5.1.89</ecNumber>
    </recommendedName>
</protein>
<dbReference type="PANTHER" id="PTHR12993:SF11">
    <property type="entry name" value="N-ACETYLGLUCOSAMINYL-PHOSPHATIDYLINOSITOL DE-N-ACETYLASE"/>
    <property type="match status" value="1"/>
</dbReference>
<feature type="signal peptide" evidence="3">
    <location>
        <begin position="1"/>
        <end position="17"/>
    </location>
</feature>
<dbReference type="GO" id="GO:0006506">
    <property type="term" value="P:GPI anchor biosynthetic process"/>
    <property type="evidence" value="ECO:0007669"/>
    <property type="project" value="UniProtKB-UniPathway"/>
</dbReference>
<evidence type="ECO:0000313" key="5">
    <source>
        <dbReference type="Proteomes" id="UP000027222"/>
    </source>
</evidence>
<organism evidence="4 5">
    <name type="scientific">Galerina marginata (strain CBS 339.88)</name>
    <dbReference type="NCBI Taxonomy" id="685588"/>
    <lineage>
        <taxon>Eukaryota</taxon>
        <taxon>Fungi</taxon>
        <taxon>Dikarya</taxon>
        <taxon>Basidiomycota</taxon>
        <taxon>Agaricomycotina</taxon>
        <taxon>Agaricomycetes</taxon>
        <taxon>Agaricomycetidae</taxon>
        <taxon>Agaricales</taxon>
        <taxon>Agaricineae</taxon>
        <taxon>Strophariaceae</taxon>
        <taxon>Galerina</taxon>
    </lineage>
</organism>
<dbReference type="AlphaFoldDB" id="A0A067TJU1"/>
<dbReference type="SUPFAM" id="SSF102588">
    <property type="entry name" value="LmbE-like"/>
    <property type="match status" value="1"/>
</dbReference>
<proteinExistence type="inferred from homology"/>
<dbReference type="UniPathway" id="UPA00196"/>
<reference evidence="5" key="1">
    <citation type="journal article" date="2014" name="Proc. Natl. Acad. Sci. U.S.A.">
        <title>Extensive sampling of basidiomycete genomes demonstrates inadequacy of the white-rot/brown-rot paradigm for wood decay fungi.</title>
        <authorList>
            <person name="Riley R."/>
            <person name="Salamov A.A."/>
            <person name="Brown D.W."/>
            <person name="Nagy L.G."/>
            <person name="Floudas D."/>
            <person name="Held B.W."/>
            <person name="Levasseur A."/>
            <person name="Lombard V."/>
            <person name="Morin E."/>
            <person name="Otillar R."/>
            <person name="Lindquist E.A."/>
            <person name="Sun H."/>
            <person name="LaButti K.M."/>
            <person name="Schmutz J."/>
            <person name="Jabbour D."/>
            <person name="Luo H."/>
            <person name="Baker S.E."/>
            <person name="Pisabarro A.G."/>
            <person name="Walton J.D."/>
            <person name="Blanchette R.A."/>
            <person name="Henrissat B."/>
            <person name="Martin F."/>
            <person name="Cullen D."/>
            <person name="Hibbett D.S."/>
            <person name="Grigoriev I.V."/>
        </authorList>
    </citation>
    <scope>NUCLEOTIDE SEQUENCE [LARGE SCALE GENOMIC DNA]</scope>
    <source>
        <strain evidence="5">CBS 339.88</strain>
    </source>
</reference>
<dbReference type="Proteomes" id="UP000027222">
    <property type="component" value="Unassembled WGS sequence"/>
</dbReference>
<dbReference type="Gene3D" id="3.40.50.10320">
    <property type="entry name" value="LmbE-like"/>
    <property type="match status" value="1"/>
</dbReference>
<dbReference type="EMBL" id="KL142372">
    <property type="protein sequence ID" value="KDR80194.1"/>
    <property type="molecule type" value="Genomic_DNA"/>
</dbReference>
<evidence type="ECO:0000313" key="4">
    <source>
        <dbReference type="EMBL" id="KDR80194.1"/>
    </source>
</evidence>
<dbReference type="OrthoDB" id="440160at2759"/>
<keyword evidence="3" id="KW-0732">Signal</keyword>
<feature type="chain" id="PRO_5001646965" description="N-acetylglucosaminylphosphatidylinositol deacetylase" evidence="3">
    <location>
        <begin position="18"/>
        <end position="301"/>
    </location>
</feature>
<dbReference type="PANTHER" id="PTHR12993">
    <property type="entry name" value="N-ACETYLGLUCOSAMINYL-PHOSPHATIDYLINOSITOL DE-N-ACETYLASE-RELATED"/>
    <property type="match status" value="1"/>
</dbReference>
<dbReference type="InterPro" id="IPR024078">
    <property type="entry name" value="LmbE-like_dom_sf"/>
</dbReference>
<comment type="similarity">
    <text evidence="1">Belongs to the PIGL family.</text>
</comment>
<dbReference type="GO" id="GO:0005783">
    <property type="term" value="C:endoplasmic reticulum"/>
    <property type="evidence" value="ECO:0007669"/>
    <property type="project" value="TreeGrafter"/>
</dbReference>
<accession>A0A067TJU1</accession>
<dbReference type="GO" id="GO:0016020">
    <property type="term" value="C:membrane"/>
    <property type="evidence" value="ECO:0007669"/>
    <property type="project" value="GOC"/>
</dbReference>
<dbReference type="Pfam" id="PF02585">
    <property type="entry name" value="PIG-L"/>
    <property type="match status" value="1"/>
</dbReference>
<dbReference type="GO" id="GO:0000225">
    <property type="term" value="F:N-acetylglucosaminylphosphatidylinositol deacetylase activity"/>
    <property type="evidence" value="ECO:0007669"/>
    <property type="project" value="UniProtKB-EC"/>
</dbReference>
<dbReference type="InterPro" id="IPR003737">
    <property type="entry name" value="GlcNAc_PI_deacetylase-related"/>
</dbReference>
<sequence length="301" mass="33273">MVSSSAIFVLAVALVLGSLYTPLDSNALFATQKPLQHAVTSNNILLVTAHPDDEALFFAPTILALQSMPSVALSVVCLSTGNAEGLGHVRKLELDRSLRVLGVDKMRILDHPELQDNQTASWDAAVIASVLKRYVADFKIDTILTFDSSGISSHPNHQSLPAGATALIQSLHPNPGQTSGAQLLRLFTLQTTSLPLKYTSLLAVPLTKLDVYAFRLMQRFERLILSIVATWYPNLLDLTIPRNPEANAQPTFVSGYEAYGTAIEAMRAHESQWVWFRYLYVAFSRYMWVNSYVEVRLPVEA</sequence>
<name>A0A067TJU1_GALM3</name>
<keyword evidence="5" id="KW-1185">Reference proteome</keyword>
<dbReference type="EC" id="3.5.1.89" evidence="2"/>
<evidence type="ECO:0000256" key="2">
    <source>
        <dbReference type="ARBA" id="ARBA00012176"/>
    </source>
</evidence>